<dbReference type="GO" id="GO:0006979">
    <property type="term" value="P:response to oxidative stress"/>
    <property type="evidence" value="ECO:0007669"/>
    <property type="project" value="UniProtKB-UniRule"/>
</dbReference>
<dbReference type="GO" id="GO:0042744">
    <property type="term" value="P:hydrogen peroxide catabolic process"/>
    <property type="evidence" value="ECO:0007669"/>
    <property type="project" value="UniProtKB-KW"/>
</dbReference>
<feature type="binding site" evidence="13">
    <location>
        <position position="250"/>
    </location>
    <ligand>
        <name>Ca(2+)</name>
        <dbReference type="ChEBI" id="CHEBI:29108"/>
        <label>2</label>
    </ligand>
</feature>
<feature type="domain" description="Plant heme peroxidase family profile" evidence="17">
    <location>
        <begin position="32"/>
        <end position="327"/>
    </location>
</feature>
<dbReference type="GO" id="GO:0005576">
    <property type="term" value="C:extracellular region"/>
    <property type="evidence" value="ECO:0007669"/>
    <property type="project" value="UniProtKB-SubCell"/>
</dbReference>
<protein>
    <recommendedName>
        <fullName evidence="16">Peroxidase</fullName>
        <ecNumber evidence="16">1.11.1.7</ecNumber>
    </recommendedName>
</protein>
<comment type="caution">
    <text evidence="18">The sequence shown here is derived from an EMBL/GenBank/DDBJ whole genome shotgun (WGS) entry which is preliminary data.</text>
</comment>
<gene>
    <name evidence="18" type="ORF">COCNU_03G008210</name>
</gene>
<feature type="binding site" evidence="13">
    <location>
        <position position="74"/>
    </location>
    <ligand>
        <name>Ca(2+)</name>
        <dbReference type="ChEBI" id="CHEBI:29108"/>
        <label>1</label>
    </ligand>
</feature>
<dbReference type="PANTHER" id="PTHR31517">
    <property type="match status" value="1"/>
</dbReference>
<evidence type="ECO:0000256" key="9">
    <source>
        <dbReference type="ARBA" id="ARBA00023283"/>
    </source>
</evidence>
<dbReference type="Proteomes" id="UP000797356">
    <property type="component" value="Chromosome 3"/>
</dbReference>
<feature type="site" description="Transition state stabilizer" evidence="14">
    <location>
        <position position="69"/>
    </location>
</feature>
<reference evidence="18" key="2">
    <citation type="submission" date="2019-07" db="EMBL/GenBank/DDBJ databases">
        <authorList>
            <person name="Yang Y."/>
            <person name="Bocs S."/>
            <person name="Baudouin L."/>
        </authorList>
    </citation>
    <scope>NUCLEOTIDE SEQUENCE</scope>
    <source>
        <tissue evidence="18">Spear leaf of Hainan Tall coconut</tissue>
    </source>
</reference>
<feature type="binding site" evidence="13">
    <location>
        <position position="79"/>
    </location>
    <ligand>
        <name>Ca(2+)</name>
        <dbReference type="ChEBI" id="CHEBI:29108"/>
        <label>1</label>
    </ligand>
</feature>
<evidence type="ECO:0000256" key="5">
    <source>
        <dbReference type="ARBA" id="ARBA00022837"/>
    </source>
</evidence>
<comment type="catalytic activity">
    <reaction evidence="1 16">
        <text>2 a phenolic donor + H2O2 = 2 a phenolic radical donor + 2 H2O</text>
        <dbReference type="Rhea" id="RHEA:56136"/>
        <dbReference type="ChEBI" id="CHEBI:15377"/>
        <dbReference type="ChEBI" id="CHEBI:16240"/>
        <dbReference type="ChEBI" id="CHEBI:139520"/>
        <dbReference type="ChEBI" id="CHEBI:139521"/>
        <dbReference type="EC" id="1.11.1.7"/>
    </reaction>
</comment>
<comment type="subcellular location">
    <subcellularLocation>
        <location evidence="16">Secreted</location>
    </subcellularLocation>
</comment>
<evidence type="ECO:0000259" key="17">
    <source>
        <dbReference type="PROSITE" id="PS50873"/>
    </source>
</evidence>
<dbReference type="GO" id="GO:0020037">
    <property type="term" value="F:heme binding"/>
    <property type="evidence" value="ECO:0007669"/>
    <property type="project" value="UniProtKB-UniRule"/>
</dbReference>
<dbReference type="PANTHER" id="PTHR31517:SF81">
    <property type="entry name" value="PEROXIDASE"/>
    <property type="match status" value="1"/>
</dbReference>
<evidence type="ECO:0000256" key="8">
    <source>
        <dbReference type="ARBA" id="ARBA00023157"/>
    </source>
</evidence>
<feature type="binding site" evidence="13">
    <location>
        <position position="255"/>
    </location>
    <ligand>
        <name>Ca(2+)</name>
        <dbReference type="ChEBI" id="CHEBI:29108"/>
        <label>2</label>
    </ligand>
</feature>
<dbReference type="PRINTS" id="PR00458">
    <property type="entry name" value="PEROXIDASE"/>
</dbReference>
<proteinExistence type="inferred from homology"/>
<evidence type="ECO:0000256" key="16">
    <source>
        <dbReference type="RuleBase" id="RU362060"/>
    </source>
</evidence>
<dbReference type="InterPro" id="IPR033905">
    <property type="entry name" value="Secretory_peroxidase"/>
</dbReference>
<comment type="function">
    <text evidence="16">Removal of H(2)O(2), oxidation of toxic reductants, biosynthesis and degradation of lignin, suberization, auxin catabolism, response to environmental stresses such as wounding, pathogen attack and oxidative stress.</text>
</comment>
<keyword evidence="4 13" id="KW-0479">Metal-binding</keyword>
<feature type="disulfide bond" evidence="15">
    <location>
        <begin position="75"/>
        <end position="80"/>
    </location>
</feature>
<keyword evidence="7 13" id="KW-0408">Iron</keyword>
<dbReference type="InterPro" id="IPR000823">
    <property type="entry name" value="Peroxidase_pln"/>
</dbReference>
<dbReference type="EC" id="1.11.1.7" evidence="16"/>
<keyword evidence="16" id="KW-0964">Secreted</keyword>
<keyword evidence="19" id="KW-1185">Reference proteome</keyword>
<keyword evidence="2 16" id="KW-0575">Peroxidase</keyword>
<evidence type="ECO:0000256" key="7">
    <source>
        <dbReference type="ARBA" id="ARBA00023004"/>
    </source>
</evidence>
<feature type="binding site" evidence="13">
    <location>
        <position position="77"/>
    </location>
    <ligand>
        <name>Ca(2+)</name>
        <dbReference type="ChEBI" id="CHEBI:29108"/>
        <label>1</label>
    </ligand>
</feature>
<evidence type="ECO:0000313" key="19">
    <source>
        <dbReference type="Proteomes" id="UP000797356"/>
    </source>
</evidence>
<dbReference type="Gene3D" id="1.10.420.10">
    <property type="entry name" value="Peroxidase, domain 2"/>
    <property type="match status" value="1"/>
</dbReference>
<dbReference type="GO" id="GO:0140825">
    <property type="term" value="F:lactoperoxidase activity"/>
    <property type="evidence" value="ECO:0007669"/>
    <property type="project" value="UniProtKB-EC"/>
</dbReference>
<evidence type="ECO:0000256" key="10">
    <source>
        <dbReference type="ARBA" id="ARBA00023324"/>
    </source>
</evidence>
<dbReference type="FunFam" id="1.10.420.10:FF:000001">
    <property type="entry name" value="Peroxidase"/>
    <property type="match status" value="1"/>
</dbReference>
<comment type="cofactor">
    <cofactor evidence="13 16">
        <name>heme b</name>
        <dbReference type="ChEBI" id="CHEBI:60344"/>
    </cofactor>
    <text evidence="13 16">Binds 1 heme b (iron(II)-protoporphyrin IX) group per subunit.</text>
</comment>
<reference evidence="18" key="1">
    <citation type="journal article" date="2017" name="Gigascience">
        <title>The genome draft of coconut (Cocos nucifera).</title>
        <authorList>
            <person name="Xiao Y."/>
            <person name="Xu P."/>
            <person name="Fan H."/>
            <person name="Baudouin L."/>
            <person name="Xia W."/>
            <person name="Bocs S."/>
            <person name="Xu J."/>
            <person name="Li Q."/>
            <person name="Guo A."/>
            <person name="Zhou L."/>
            <person name="Li J."/>
            <person name="Wu Y."/>
            <person name="Ma Z."/>
            <person name="Armero A."/>
            <person name="Issali A.E."/>
            <person name="Liu N."/>
            <person name="Peng M."/>
            <person name="Yang Y."/>
        </authorList>
    </citation>
    <scope>NUCLEOTIDE SEQUENCE</scope>
    <source>
        <tissue evidence="18">Spear leaf of Hainan Tall coconut</tissue>
    </source>
</reference>
<evidence type="ECO:0000256" key="4">
    <source>
        <dbReference type="ARBA" id="ARBA00022723"/>
    </source>
</evidence>
<feature type="binding site" evidence="13">
    <location>
        <position position="83"/>
    </location>
    <ligand>
        <name>Ca(2+)</name>
        <dbReference type="ChEBI" id="CHEBI:29108"/>
        <label>1</label>
    </ligand>
</feature>
<evidence type="ECO:0000256" key="3">
    <source>
        <dbReference type="ARBA" id="ARBA00022617"/>
    </source>
</evidence>
<comment type="cofactor">
    <cofactor evidence="13 16">
        <name>Ca(2+)</name>
        <dbReference type="ChEBI" id="CHEBI:29108"/>
    </cofactor>
    <text evidence="13 16">Binds 2 calcium ions per subunit.</text>
</comment>
<comment type="similarity">
    <text evidence="16">Belongs to the peroxidase family. Classical plant (class III) peroxidase subfamily.</text>
</comment>
<feature type="active site" description="Proton acceptor" evidence="11">
    <location>
        <position position="73"/>
    </location>
</feature>
<evidence type="ECO:0000256" key="11">
    <source>
        <dbReference type="PIRSR" id="PIRSR600823-1"/>
    </source>
</evidence>
<name>A0A8K0I2N3_COCNU</name>
<evidence type="ECO:0000256" key="15">
    <source>
        <dbReference type="PIRSR" id="PIRSR600823-5"/>
    </source>
</evidence>
<dbReference type="AlphaFoldDB" id="A0A8K0I2N3"/>
<dbReference type="InterPro" id="IPR002016">
    <property type="entry name" value="Haem_peroxidase"/>
</dbReference>
<feature type="binding site" description="axial binding residue" evidence="13">
    <location>
        <position position="196"/>
    </location>
    <ligand>
        <name>heme b</name>
        <dbReference type="ChEBI" id="CHEBI:60344"/>
    </ligand>
    <ligandPart>
        <name>Fe</name>
        <dbReference type="ChEBI" id="CHEBI:18248"/>
    </ligandPart>
</feature>
<evidence type="ECO:0000256" key="6">
    <source>
        <dbReference type="ARBA" id="ARBA00023002"/>
    </source>
</evidence>
<feature type="disulfide bond" evidence="15">
    <location>
        <begin position="42"/>
        <end position="118"/>
    </location>
</feature>
<dbReference type="CDD" id="cd00693">
    <property type="entry name" value="secretory_peroxidase"/>
    <property type="match status" value="1"/>
</dbReference>
<evidence type="ECO:0000256" key="2">
    <source>
        <dbReference type="ARBA" id="ARBA00022559"/>
    </source>
</evidence>
<dbReference type="PROSITE" id="PS50873">
    <property type="entry name" value="PEROXIDASE_4"/>
    <property type="match status" value="1"/>
</dbReference>
<dbReference type="Gene3D" id="1.10.520.10">
    <property type="match status" value="1"/>
</dbReference>
<evidence type="ECO:0000256" key="12">
    <source>
        <dbReference type="PIRSR" id="PIRSR600823-2"/>
    </source>
</evidence>
<dbReference type="Pfam" id="PF00141">
    <property type="entry name" value="peroxidase"/>
    <property type="match status" value="1"/>
</dbReference>
<dbReference type="PRINTS" id="PR00461">
    <property type="entry name" value="PLPEROXIDASE"/>
</dbReference>
<keyword evidence="9" id="KW-0873">Pyrrolidone carboxylic acid</keyword>
<dbReference type="EMBL" id="CM017874">
    <property type="protein sequence ID" value="KAG1334702.1"/>
    <property type="molecule type" value="Genomic_DNA"/>
</dbReference>
<organism evidence="18 19">
    <name type="scientific">Cocos nucifera</name>
    <name type="common">Coconut palm</name>
    <dbReference type="NCBI Taxonomy" id="13894"/>
    <lineage>
        <taxon>Eukaryota</taxon>
        <taxon>Viridiplantae</taxon>
        <taxon>Streptophyta</taxon>
        <taxon>Embryophyta</taxon>
        <taxon>Tracheophyta</taxon>
        <taxon>Spermatophyta</taxon>
        <taxon>Magnoliopsida</taxon>
        <taxon>Liliopsida</taxon>
        <taxon>Arecaceae</taxon>
        <taxon>Arecoideae</taxon>
        <taxon>Cocoseae</taxon>
        <taxon>Attaleinae</taxon>
        <taxon>Cocos</taxon>
    </lineage>
</organism>
<evidence type="ECO:0000256" key="14">
    <source>
        <dbReference type="PIRSR" id="PIRSR600823-4"/>
    </source>
</evidence>
<evidence type="ECO:0000256" key="1">
    <source>
        <dbReference type="ARBA" id="ARBA00000189"/>
    </source>
</evidence>
<feature type="binding site" evidence="13">
    <location>
        <position position="197"/>
    </location>
    <ligand>
        <name>Ca(2+)</name>
        <dbReference type="ChEBI" id="CHEBI:29108"/>
        <label>2</label>
    </ligand>
</feature>
<accession>A0A8K0I2N3</accession>
<evidence type="ECO:0000256" key="13">
    <source>
        <dbReference type="PIRSR" id="PIRSR600823-3"/>
    </source>
</evidence>
<dbReference type="SUPFAM" id="SSF48113">
    <property type="entry name" value="Heme-dependent peroxidases"/>
    <property type="match status" value="1"/>
</dbReference>
<keyword evidence="8 15" id="KW-1015">Disulfide bond</keyword>
<keyword evidence="5 13" id="KW-0106">Calcium</keyword>
<keyword evidence="6 16" id="KW-0560">Oxidoreductase</keyword>
<evidence type="ECO:0000313" key="18">
    <source>
        <dbReference type="EMBL" id="KAG1334702.1"/>
    </source>
</evidence>
<feature type="binding site" evidence="12">
    <location>
        <position position="166"/>
    </location>
    <ligand>
        <name>substrate</name>
    </ligand>
</feature>
<dbReference type="OrthoDB" id="2113341at2759"/>
<feature type="binding site" evidence="13">
    <location>
        <position position="81"/>
    </location>
    <ligand>
        <name>Ca(2+)</name>
        <dbReference type="ChEBI" id="CHEBI:29108"/>
        <label>1</label>
    </ligand>
</feature>
<feature type="disulfide bond" evidence="15">
    <location>
        <begin position="124"/>
        <end position="323"/>
    </location>
</feature>
<dbReference type="InterPro" id="IPR010255">
    <property type="entry name" value="Haem_peroxidase_sf"/>
</dbReference>
<keyword evidence="10 16" id="KW-0376">Hydrogen peroxide</keyword>
<dbReference type="GO" id="GO:0046872">
    <property type="term" value="F:metal ion binding"/>
    <property type="evidence" value="ECO:0007669"/>
    <property type="project" value="UniProtKB-UniRule"/>
</dbReference>
<keyword evidence="3 16" id="KW-0349">Heme</keyword>
<sequence length="327" mass="35284">MADCTIKALKQRLLQCAGVILLVAGAPQGDGGLSYDYHRQSCPGLEATVKKATLPVLIADPRSPAAVLRLFFHDCQVQGCDASILLDSDDSRGIASEMESTRNFGIIGVVKSIVEAACPGQVSCADIIVLAAREAVVRSGGPWIAVPLGRKDSTTASNRRADEFLPSSSIGVDGALQMFMSKGMSVEESVAILGAHTIGAGHFLNMVRRSLYNSKMDDENTDPRFEALLGLKCPTQGPPTNHTVILNDLTTLLFDNQYYKDATNGRGLFTIDAAISTDPRTASYVKLFAEDQRYFFRVFSLAFVKLSSAVVLTGEEGEVRRRCNQVN</sequence>